<dbReference type="EMBL" id="GBBI01004760">
    <property type="protein sequence ID" value="JAC13952.1"/>
    <property type="molecule type" value="mRNA"/>
</dbReference>
<reference evidence="2" key="1">
    <citation type="journal article" date="2014" name="PLoS Negl. Trop. Dis.">
        <title>An updated insight into the Sialotranscriptome of Triatoma infestans: developmental stage and geographic variations.</title>
        <authorList>
            <person name="Schwarz A."/>
            <person name="Medrano-Mercado N."/>
            <person name="Schaub G.A."/>
            <person name="Struchiner C.J."/>
            <person name="Bargues M.D."/>
            <person name="Levy M.Z."/>
            <person name="Ribeiro J.M."/>
        </authorList>
    </citation>
    <scope>NUCLEOTIDE SEQUENCE</scope>
    <source>
        <strain evidence="2">Chile</strain>
        <tissue evidence="2">Salivary glands</tissue>
    </source>
</reference>
<dbReference type="AlphaFoldDB" id="A0A023EY22"/>
<accession>A0A023EY22</accession>
<name>A0A023EY22_TRIIF</name>
<proteinExistence type="evidence at transcript level"/>
<evidence type="ECO:0000256" key="1">
    <source>
        <dbReference type="SAM" id="SignalP"/>
    </source>
</evidence>
<evidence type="ECO:0000313" key="2">
    <source>
        <dbReference type="EMBL" id="JAC13952.1"/>
    </source>
</evidence>
<keyword evidence="1" id="KW-0732">Signal</keyword>
<feature type="signal peptide" evidence="1">
    <location>
        <begin position="1"/>
        <end position="22"/>
    </location>
</feature>
<feature type="chain" id="PRO_5001514567" evidence="1">
    <location>
        <begin position="23"/>
        <end position="70"/>
    </location>
</feature>
<organism evidence="2">
    <name type="scientific">Triatoma infestans</name>
    <name type="common">Assassin bug</name>
    <dbReference type="NCBI Taxonomy" id="30076"/>
    <lineage>
        <taxon>Eukaryota</taxon>
        <taxon>Metazoa</taxon>
        <taxon>Ecdysozoa</taxon>
        <taxon>Arthropoda</taxon>
        <taxon>Hexapoda</taxon>
        <taxon>Insecta</taxon>
        <taxon>Pterygota</taxon>
        <taxon>Neoptera</taxon>
        <taxon>Paraneoptera</taxon>
        <taxon>Hemiptera</taxon>
        <taxon>Heteroptera</taxon>
        <taxon>Panheteroptera</taxon>
        <taxon>Cimicomorpha</taxon>
        <taxon>Reduviidae</taxon>
        <taxon>Triatominae</taxon>
        <taxon>Triatoma</taxon>
    </lineage>
</organism>
<feature type="non-terminal residue" evidence="2">
    <location>
        <position position="70"/>
    </location>
</feature>
<sequence>MRNSLWQLVEVWKILFIVVVVGSTELESIRDIFRGSLLHFVVIDRFRRSPIFRMRLSDSIITQNCKEQIQ</sequence>
<protein>
    <submittedName>
        <fullName evidence="2">Putative secreted protein</fullName>
    </submittedName>
</protein>